<evidence type="ECO:0000313" key="3">
    <source>
        <dbReference type="Proteomes" id="UP000078225"/>
    </source>
</evidence>
<keyword evidence="1" id="KW-1133">Transmembrane helix</keyword>
<sequence length="66" mass="8141">MLHYCNFIGDIFPLFRTAIVDTFMWLYIISLAGLFAFVMFCFFKHYREVSKRMLDTDRVRHRVKRR</sequence>
<accession>A0A1B7L2Q1</accession>
<keyword evidence="1" id="KW-0472">Membrane</keyword>
<dbReference type="AlphaFoldDB" id="A0A1B7L2Q1"/>
<comment type="caution">
    <text evidence="2">The sequence shown here is derived from an EMBL/GenBank/DDBJ whole genome shotgun (WGS) entry which is preliminary data.</text>
</comment>
<keyword evidence="1" id="KW-0812">Transmembrane</keyword>
<evidence type="ECO:0000313" key="2">
    <source>
        <dbReference type="EMBL" id="OAT76548.1"/>
    </source>
</evidence>
<proteinExistence type="predicted"/>
<reference evidence="3" key="1">
    <citation type="submission" date="2016-05" db="EMBL/GenBank/DDBJ databases">
        <authorList>
            <person name="Behera P."/>
            <person name="Vaishampayan P."/>
            <person name="Singh N."/>
            <person name="Raina V."/>
            <person name="Suar M."/>
            <person name="Pattnaik A."/>
            <person name="Rastogi G."/>
        </authorList>
    </citation>
    <scope>NUCLEOTIDE SEQUENCE [LARGE SCALE GENOMIC DNA]</scope>
    <source>
        <strain evidence="3">MP23</strain>
    </source>
</reference>
<keyword evidence="3" id="KW-1185">Reference proteome</keyword>
<gene>
    <name evidence="2" type="ORF">A9B99_09585</name>
</gene>
<dbReference type="Proteomes" id="UP000078225">
    <property type="component" value="Unassembled WGS sequence"/>
</dbReference>
<feature type="transmembrane region" description="Helical" evidence="1">
    <location>
        <begin position="24"/>
        <end position="43"/>
    </location>
</feature>
<organism evidence="2 3">
    <name type="scientific">Mangrovibacter phragmitis</name>
    <dbReference type="NCBI Taxonomy" id="1691903"/>
    <lineage>
        <taxon>Bacteria</taxon>
        <taxon>Pseudomonadati</taxon>
        <taxon>Pseudomonadota</taxon>
        <taxon>Gammaproteobacteria</taxon>
        <taxon>Enterobacterales</taxon>
        <taxon>Enterobacteriaceae</taxon>
        <taxon>Mangrovibacter</taxon>
    </lineage>
</organism>
<protein>
    <submittedName>
        <fullName evidence="2">Uncharacterized protein</fullName>
    </submittedName>
</protein>
<dbReference type="EMBL" id="LYRP01000022">
    <property type="protein sequence ID" value="OAT76548.1"/>
    <property type="molecule type" value="Genomic_DNA"/>
</dbReference>
<name>A0A1B7L2Q1_9ENTR</name>
<evidence type="ECO:0000256" key="1">
    <source>
        <dbReference type="SAM" id="Phobius"/>
    </source>
</evidence>